<dbReference type="Gene3D" id="3.40.309.10">
    <property type="entry name" value="Aldehyde Dehydrogenase, Chain A, domain 2"/>
    <property type="match status" value="1"/>
</dbReference>
<dbReference type="GO" id="GO:0004029">
    <property type="term" value="F:aldehyde dehydrogenase (NAD+) activity"/>
    <property type="evidence" value="ECO:0007669"/>
    <property type="project" value="TreeGrafter"/>
</dbReference>
<reference evidence="3" key="1">
    <citation type="submission" date="2016-10" db="EMBL/GenBank/DDBJ databases">
        <title>Sequence of Gallionella enrichment culture.</title>
        <authorList>
            <person name="Poehlein A."/>
            <person name="Muehling M."/>
            <person name="Daniel R."/>
        </authorList>
    </citation>
    <scope>NUCLEOTIDE SEQUENCE</scope>
</reference>
<evidence type="ECO:0000313" key="3">
    <source>
        <dbReference type="EMBL" id="OIQ71050.1"/>
    </source>
</evidence>
<dbReference type="GO" id="GO:0015716">
    <property type="term" value="P:organic phosphonate transport"/>
    <property type="evidence" value="ECO:0007669"/>
    <property type="project" value="InterPro"/>
</dbReference>
<dbReference type="Pfam" id="PF06754">
    <property type="entry name" value="PhnG"/>
    <property type="match status" value="1"/>
</dbReference>
<dbReference type="AlphaFoldDB" id="A0A1J5PIN0"/>
<keyword evidence="1 3" id="KW-0560">Oxidoreductase</keyword>
<dbReference type="GO" id="GO:0006081">
    <property type="term" value="P:aldehyde metabolic process"/>
    <property type="evidence" value="ECO:0007669"/>
    <property type="project" value="InterPro"/>
</dbReference>
<dbReference type="InterPro" id="IPR016162">
    <property type="entry name" value="Ald_DH_N"/>
</dbReference>
<name>A0A1J5PIN0_9ZZZZ</name>
<comment type="caution">
    <text evidence="3">The sequence shown here is derived from an EMBL/GenBank/DDBJ whole genome shotgun (WGS) entry which is preliminary data.</text>
</comment>
<dbReference type="GO" id="GO:0050269">
    <property type="term" value="F:coniferyl-aldehyde dehydrogenase [NAD(P)+] activity"/>
    <property type="evidence" value="ECO:0007669"/>
    <property type="project" value="UniProtKB-EC"/>
</dbReference>
<protein>
    <submittedName>
        <fullName evidence="3">Coniferyl aldehyde dehydrogenase</fullName>
        <ecNumber evidence="3">1.2.1.68</ecNumber>
    </submittedName>
</protein>
<dbReference type="EMBL" id="MLJW01003902">
    <property type="protein sequence ID" value="OIQ71050.1"/>
    <property type="molecule type" value="Genomic_DNA"/>
</dbReference>
<dbReference type="SUPFAM" id="SSF53720">
    <property type="entry name" value="ALDH-like"/>
    <property type="match status" value="1"/>
</dbReference>
<dbReference type="InterPro" id="IPR016163">
    <property type="entry name" value="Ald_DH_C"/>
</dbReference>
<dbReference type="Gene3D" id="3.40.605.10">
    <property type="entry name" value="Aldehyde Dehydrogenase, Chain A, domain 1"/>
    <property type="match status" value="1"/>
</dbReference>
<sequence>MLQFDGTRAKASNNPRKTWMELLARAPLDLLETAIAPFAGAQPQWLRAPETGLIMLQGRAGGSGERFNLGEATVTRCALRTDPAVVGCKAVGVAYVMGRSRRHAELAATADALLHTHAGGVTVNDTLLHFAQDELPFGGVGASGMGSYHGRWGFDTFSKLKPVLFQTRFSGVGLAAPPYGPRTRWLMKFMGRL</sequence>
<dbReference type="InterPro" id="IPR009609">
    <property type="entry name" value="Phosphonate_metab_PhnG"/>
</dbReference>
<dbReference type="InterPro" id="IPR012394">
    <property type="entry name" value="Aldehyde_DH_NAD(P)"/>
</dbReference>
<accession>A0A1J5PIN0</accession>
<dbReference type="GO" id="GO:0005737">
    <property type="term" value="C:cytoplasm"/>
    <property type="evidence" value="ECO:0007669"/>
    <property type="project" value="TreeGrafter"/>
</dbReference>
<keyword evidence="2" id="KW-0520">NAD</keyword>
<dbReference type="EC" id="1.2.1.68" evidence="3"/>
<evidence type="ECO:0000256" key="2">
    <source>
        <dbReference type="ARBA" id="ARBA00023027"/>
    </source>
</evidence>
<dbReference type="PANTHER" id="PTHR43570:SF20">
    <property type="entry name" value="ALDEHYDE DEHYDROGENASE ALDX-RELATED"/>
    <property type="match status" value="1"/>
</dbReference>
<evidence type="ECO:0000256" key="1">
    <source>
        <dbReference type="ARBA" id="ARBA00023002"/>
    </source>
</evidence>
<dbReference type="GO" id="GO:0019634">
    <property type="term" value="P:organic phosphonate metabolic process"/>
    <property type="evidence" value="ECO:0007669"/>
    <property type="project" value="InterPro"/>
</dbReference>
<dbReference type="PANTHER" id="PTHR43570">
    <property type="entry name" value="ALDEHYDE DEHYDROGENASE"/>
    <property type="match status" value="1"/>
</dbReference>
<gene>
    <name evidence="3" type="primary">calB_10</name>
    <name evidence="3" type="ORF">GALL_473330</name>
</gene>
<dbReference type="InterPro" id="IPR016161">
    <property type="entry name" value="Ald_DH/histidinol_DH"/>
</dbReference>
<dbReference type="NCBIfam" id="TIGR03293">
    <property type="entry name" value="PhnG_redo"/>
    <property type="match status" value="1"/>
</dbReference>
<organism evidence="3">
    <name type="scientific">mine drainage metagenome</name>
    <dbReference type="NCBI Taxonomy" id="410659"/>
    <lineage>
        <taxon>unclassified sequences</taxon>
        <taxon>metagenomes</taxon>
        <taxon>ecological metagenomes</taxon>
    </lineage>
</organism>
<proteinExistence type="predicted"/>